<sequence length="45" mass="4637">MNTLISGCSSPIDAFSGRTSIDAAIGRLQDAAPLAEGRLYCYGCA</sequence>
<evidence type="ECO:0000313" key="1">
    <source>
        <dbReference type="EMBL" id="MBB5967939.1"/>
    </source>
</evidence>
<reference evidence="1 2" key="1">
    <citation type="submission" date="2020-08" db="EMBL/GenBank/DDBJ databases">
        <title>Genomic Encyclopedia of Type Strains, Phase III (KMG-III): the genomes of soil and plant-associated and newly described type strains.</title>
        <authorList>
            <person name="Whitman W."/>
        </authorList>
    </citation>
    <scope>NUCLEOTIDE SEQUENCE [LARGE SCALE GENOMIC DNA]</scope>
    <source>
        <strain evidence="1 2">CECT 3303</strain>
    </source>
</reference>
<name>A0A841DEN6_PLAVE</name>
<comment type="caution">
    <text evidence="1">The sequence shown here is derived from an EMBL/GenBank/DDBJ whole genome shotgun (WGS) entry which is preliminary data.</text>
</comment>
<organism evidence="1 2">
    <name type="scientific">Planomonospora venezuelensis</name>
    <dbReference type="NCBI Taxonomy" id="1999"/>
    <lineage>
        <taxon>Bacteria</taxon>
        <taxon>Bacillati</taxon>
        <taxon>Actinomycetota</taxon>
        <taxon>Actinomycetes</taxon>
        <taxon>Streptosporangiales</taxon>
        <taxon>Streptosporangiaceae</taxon>
        <taxon>Planomonospora</taxon>
    </lineage>
</organism>
<dbReference type="EMBL" id="JACHJJ010000043">
    <property type="protein sequence ID" value="MBB5967939.1"/>
    <property type="molecule type" value="Genomic_DNA"/>
</dbReference>
<evidence type="ECO:0000313" key="2">
    <source>
        <dbReference type="Proteomes" id="UP000562352"/>
    </source>
</evidence>
<keyword evidence="2" id="KW-1185">Reference proteome</keyword>
<protein>
    <submittedName>
        <fullName evidence="1">Uncharacterized protein</fullName>
    </submittedName>
</protein>
<proteinExistence type="predicted"/>
<accession>A0A841DEN6</accession>
<dbReference type="AlphaFoldDB" id="A0A841DEN6"/>
<dbReference type="RefSeq" id="WP_184948637.1">
    <property type="nucleotide sequence ID" value="NZ_BAAAWZ010000004.1"/>
</dbReference>
<dbReference type="Proteomes" id="UP000562352">
    <property type="component" value="Unassembled WGS sequence"/>
</dbReference>
<gene>
    <name evidence="1" type="ORF">FHS22_007257</name>
</gene>